<feature type="transmembrane region" description="Helical" evidence="17">
    <location>
        <begin position="357"/>
        <end position="382"/>
    </location>
</feature>
<feature type="transmembrane region" description="Helical" evidence="17">
    <location>
        <begin position="243"/>
        <end position="264"/>
    </location>
</feature>
<dbReference type="InterPro" id="IPR045263">
    <property type="entry name" value="GLUT"/>
</dbReference>
<evidence type="ECO:0000256" key="6">
    <source>
        <dbReference type="ARBA" id="ARBA00022692"/>
    </source>
</evidence>
<comment type="caution">
    <text evidence="19">The sequence shown here is derived from an EMBL/GenBank/DDBJ whole genome shotgun (WGS) entry which is preliminary data.</text>
</comment>
<evidence type="ECO:0000313" key="20">
    <source>
        <dbReference type="Proteomes" id="UP000243217"/>
    </source>
</evidence>
<proteinExistence type="predicted"/>
<evidence type="ECO:0000256" key="12">
    <source>
        <dbReference type="ARBA" id="ARBA00044662"/>
    </source>
</evidence>
<feature type="region of interest" description="Disordered" evidence="16">
    <location>
        <begin position="660"/>
        <end position="692"/>
    </location>
</feature>
<dbReference type="Gene3D" id="1.20.1250.20">
    <property type="entry name" value="MFS general substrate transporter like domains"/>
    <property type="match status" value="1"/>
</dbReference>
<dbReference type="NCBIfam" id="TIGR00879">
    <property type="entry name" value="SP"/>
    <property type="match status" value="1"/>
</dbReference>
<keyword evidence="8 17" id="KW-0472">Membrane</keyword>
<keyword evidence="5 19" id="KW-0762">Sugar transport</keyword>
<evidence type="ECO:0000313" key="19">
    <source>
        <dbReference type="EMBL" id="OQS07996.1"/>
    </source>
</evidence>
<evidence type="ECO:0000256" key="16">
    <source>
        <dbReference type="SAM" id="MobiDB-lite"/>
    </source>
</evidence>
<keyword evidence="3" id="KW-0813">Transport</keyword>
<feature type="transmembrane region" description="Helical" evidence="17">
    <location>
        <begin position="213"/>
        <end position="231"/>
    </location>
</feature>
<comment type="subunit">
    <text evidence="2">Homodimer.</text>
</comment>
<accession>A0A1W0ACH6</accession>
<feature type="transmembrane region" description="Helical" evidence="17">
    <location>
        <begin position="276"/>
        <end position="297"/>
    </location>
</feature>
<evidence type="ECO:0000256" key="2">
    <source>
        <dbReference type="ARBA" id="ARBA00011738"/>
    </source>
</evidence>
<dbReference type="Gene3D" id="6.10.130.10">
    <property type="entry name" value="Ubiquitin-protein ligase E3A, N-terminal zinc-binding domain (AZUL)"/>
    <property type="match status" value="1"/>
</dbReference>
<organism evidence="19 20">
    <name type="scientific">Thraustotheca clavata</name>
    <dbReference type="NCBI Taxonomy" id="74557"/>
    <lineage>
        <taxon>Eukaryota</taxon>
        <taxon>Sar</taxon>
        <taxon>Stramenopiles</taxon>
        <taxon>Oomycota</taxon>
        <taxon>Saprolegniomycetes</taxon>
        <taxon>Saprolegniales</taxon>
        <taxon>Achlyaceae</taxon>
        <taxon>Thraustotheca</taxon>
    </lineage>
</organism>
<comment type="catalytic activity">
    <reaction evidence="13">
        <text>D-glucosamine(out) = D-glucosamine(in)</text>
        <dbReference type="Rhea" id="RHEA:78423"/>
        <dbReference type="ChEBI" id="CHEBI:58723"/>
    </reaction>
    <physiologicalReaction direction="left-to-right" evidence="13">
        <dbReference type="Rhea" id="RHEA:78424"/>
    </physiologicalReaction>
</comment>
<evidence type="ECO:0000256" key="15">
    <source>
        <dbReference type="ARBA" id="ARBA00044780"/>
    </source>
</evidence>
<dbReference type="OrthoDB" id="6612291at2759"/>
<feature type="transmembrane region" description="Helical" evidence="17">
    <location>
        <begin position="106"/>
        <end position="126"/>
    </location>
</feature>
<feature type="transmembrane region" description="Helical" evidence="17">
    <location>
        <begin position="185"/>
        <end position="207"/>
    </location>
</feature>
<evidence type="ECO:0000256" key="17">
    <source>
        <dbReference type="SAM" id="Phobius"/>
    </source>
</evidence>
<dbReference type="STRING" id="74557.A0A1W0ACH6"/>
<feature type="transmembrane region" description="Helical" evidence="17">
    <location>
        <begin position="451"/>
        <end position="476"/>
    </location>
</feature>
<dbReference type="PANTHER" id="PTHR23503">
    <property type="entry name" value="SOLUTE CARRIER FAMILY 2"/>
    <property type="match status" value="1"/>
</dbReference>
<evidence type="ECO:0000256" key="13">
    <source>
        <dbReference type="ARBA" id="ARBA00044668"/>
    </source>
</evidence>
<dbReference type="InterPro" id="IPR003663">
    <property type="entry name" value="Sugar/inositol_transpt"/>
</dbReference>
<dbReference type="GO" id="GO:0005886">
    <property type="term" value="C:plasma membrane"/>
    <property type="evidence" value="ECO:0007669"/>
    <property type="project" value="UniProtKB-SubCell"/>
</dbReference>
<evidence type="ECO:0000256" key="1">
    <source>
        <dbReference type="ARBA" id="ARBA00004651"/>
    </source>
</evidence>
<feature type="transmembrane region" description="Helical" evidence="17">
    <location>
        <begin position="519"/>
        <end position="537"/>
    </location>
</feature>
<feature type="transmembrane region" description="Helical" evidence="17">
    <location>
        <begin position="423"/>
        <end position="445"/>
    </location>
</feature>
<dbReference type="InterPro" id="IPR005828">
    <property type="entry name" value="MFS_sugar_transport-like"/>
</dbReference>
<dbReference type="Proteomes" id="UP000243217">
    <property type="component" value="Unassembled WGS sequence"/>
</dbReference>
<evidence type="ECO:0000256" key="11">
    <source>
        <dbReference type="ARBA" id="ARBA00044656"/>
    </source>
</evidence>
<dbReference type="GO" id="GO:0015149">
    <property type="term" value="F:hexose transmembrane transporter activity"/>
    <property type="evidence" value="ECO:0007669"/>
    <property type="project" value="TreeGrafter"/>
</dbReference>
<feature type="transmembrane region" description="Helical" evidence="17">
    <location>
        <begin position="152"/>
        <end position="173"/>
    </location>
</feature>
<dbReference type="InterPro" id="IPR036259">
    <property type="entry name" value="MFS_trans_sf"/>
</dbReference>
<feature type="transmembrane region" description="Helical" evidence="17">
    <location>
        <begin position="488"/>
        <end position="507"/>
    </location>
</feature>
<comment type="catalytic activity">
    <reaction evidence="12">
        <text>D-mannose(out) = D-mannose(in)</text>
        <dbReference type="Rhea" id="RHEA:78391"/>
        <dbReference type="ChEBI" id="CHEBI:4208"/>
    </reaction>
    <physiologicalReaction direction="left-to-right" evidence="12">
        <dbReference type="Rhea" id="RHEA:78392"/>
    </physiologicalReaction>
</comment>
<evidence type="ECO:0000256" key="10">
    <source>
        <dbReference type="ARBA" id="ARBA00044648"/>
    </source>
</evidence>
<evidence type="ECO:0000259" key="18">
    <source>
        <dbReference type="PROSITE" id="PS50850"/>
    </source>
</evidence>
<dbReference type="InterPro" id="IPR005829">
    <property type="entry name" value="Sugar_transporter_CS"/>
</dbReference>
<comment type="catalytic activity">
    <reaction evidence="9">
        <text>D-galactose(in) = D-galactose(out)</text>
        <dbReference type="Rhea" id="RHEA:34915"/>
        <dbReference type="ChEBI" id="CHEBI:4139"/>
    </reaction>
    <physiologicalReaction direction="right-to-left" evidence="9">
        <dbReference type="Rhea" id="RHEA:34917"/>
    </physiologicalReaction>
</comment>
<dbReference type="PROSITE" id="PS00217">
    <property type="entry name" value="SUGAR_TRANSPORT_2"/>
    <property type="match status" value="1"/>
</dbReference>
<dbReference type="PRINTS" id="PR00171">
    <property type="entry name" value="SUGRTRNSPORT"/>
</dbReference>
<evidence type="ECO:0000256" key="7">
    <source>
        <dbReference type="ARBA" id="ARBA00022989"/>
    </source>
</evidence>
<dbReference type="Pfam" id="PF00083">
    <property type="entry name" value="Sugar_tr"/>
    <property type="match status" value="1"/>
</dbReference>
<dbReference type="Pfam" id="PF16558">
    <property type="entry name" value="AZUL"/>
    <property type="match status" value="1"/>
</dbReference>
<dbReference type="EMBL" id="JNBS01000012">
    <property type="protein sequence ID" value="OQS07996.1"/>
    <property type="molecule type" value="Genomic_DNA"/>
</dbReference>
<evidence type="ECO:0000256" key="5">
    <source>
        <dbReference type="ARBA" id="ARBA00022597"/>
    </source>
</evidence>
<dbReference type="AlphaFoldDB" id="A0A1W0ACH6"/>
<reference evidence="19 20" key="1">
    <citation type="journal article" date="2014" name="Genome Biol. Evol.">
        <title>The secreted proteins of Achlya hypogyna and Thraustotheca clavata identify the ancestral oomycete secretome and reveal gene acquisitions by horizontal gene transfer.</title>
        <authorList>
            <person name="Misner I."/>
            <person name="Blouin N."/>
            <person name="Leonard G."/>
            <person name="Richards T.A."/>
            <person name="Lane C.E."/>
        </authorList>
    </citation>
    <scope>NUCLEOTIDE SEQUENCE [LARGE SCALE GENOMIC DNA]</scope>
    <source>
        <strain evidence="19 20">ATCC 34112</strain>
    </source>
</reference>
<comment type="subcellular location">
    <subcellularLocation>
        <location evidence="1">Cell membrane</location>
        <topology evidence="1">Multi-pass membrane protein</topology>
    </subcellularLocation>
</comment>
<dbReference type="PANTHER" id="PTHR23503:SF8">
    <property type="entry name" value="FACILITATED GLUCOSE TRANSPORTER PROTEIN 1"/>
    <property type="match status" value="1"/>
</dbReference>
<keyword evidence="4" id="KW-1003">Cell membrane</keyword>
<keyword evidence="7 17" id="KW-1133">Transmembrane helix</keyword>
<feature type="domain" description="Major facilitator superfamily (MFS) profile" evidence="18">
    <location>
        <begin position="113"/>
        <end position="541"/>
    </location>
</feature>
<comment type="catalytic activity">
    <reaction evidence="11">
        <text>D-xylose(out) = D-xylose(in)</text>
        <dbReference type="Rhea" id="RHEA:78427"/>
        <dbReference type="ChEBI" id="CHEBI:53455"/>
    </reaction>
    <physiologicalReaction direction="left-to-right" evidence="11">
        <dbReference type="Rhea" id="RHEA:78428"/>
    </physiologicalReaction>
</comment>
<comment type="catalytic activity">
    <reaction evidence="14">
        <text>D-fructose(out) = D-fructose(in)</text>
        <dbReference type="Rhea" id="RHEA:60372"/>
        <dbReference type="ChEBI" id="CHEBI:37721"/>
    </reaction>
    <physiologicalReaction direction="left-to-right" evidence="14">
        <dbReference type="Rhea" id="RHEA:60373"/>
    </physiologicalReaction>
</comment>
<evidence type="ECO:0000256" key="3">
    <source>
        <dbReference type="ARBA" id="ARBA00022448"/>
    </source>
</evidence>
<dbReference type="InterPro" id="IPR042556">
    <property type="entry name" value="AZUL_sf"/>
</dbReference>
<name>A0A1W0ACH6_9STRA</name>
<evidence type="ECO:0000256" key="8">
    <source>
        <dbReference type="ARBA" id="ARBA00023136"/>
    </source>
</evidence>
<sequence>MQHSQSDVSLGTSGAWADIKKEEGLKKRSNTAQNLQFYVEEQRRLYQELPFMALPGMRRQSFQRERSFSNLKSKSSWGSFGSITNLVARGDETQALLPDHQGEPGYTVPLLLSCCVALVSAFQFGYNTGITGAMNPDVIFPDDGKSVDQRSFEWSICVSIWAIGGPFGSIIAGNLSQKYGRKKTLILDCFLFIFSGALMACAVNIYWLIFGRFLVGFAAGIVSVVVPLYLGELAPPNLRGALGTGYQFGVVLGILAADIMAFGFSDYSTGIAHPGWRFMFGFTVIPAFLQLALASFLTESPRWLLTQNKPKEAAEILRRLRGTTDVYEEIDSICSASDNENSGMTMWQVLSDKSIRFPLIVGVTLQIAQQLSGINAVMFYASSFFRGVHLSNPLVGATLVGAINVISTGVALVLMDTAGRRPLLLWSCGGMIISCIILTLGLWQMLPYYDIVSVGGVMLFVWFFEIGLGPIPWLIVAEMFPAKPRPTAMSLATMVNWLFSFVVGITFPMLQTHLLENSFVPFGVTLVLAFIFTYLYVPETKGKTLEEIQQDMKLMLMLRRRADYEYAKGLVEAFFTILTQGCGNVACSNVYCKSNPLSSPLTPSEAAAKAIILAIEAPMTICLVPSMQLHIEMVPETDDDEAPVVMVAPSTPRQRLTTAVRLDESINSPKRTPQKRKQAMFRQQPNHHEELK</sequence>
<dbReference type="InterPro" id="IPR020846">
    <property type="entry name" value="MFS_dom"/>
</dbReference>
<comment type="catalytic activity">
    <reaction evidence="10">
        <text>D-glucose(out) = D-glucose(in)</text>
        <dbReference type="Rhea" id="RHEA:60376"/>
        <dbReference type="ChEBI" id="CHEBI:4167"/>
    </reaction>
    <physiologicalReaction direction="left-to-right" evidence="10">
        <dbReference type="Rhea" id="RHEA:60377"/>
    </physiologicalReaction>
</comment>
<evidence type="ECO:0000256" key="14">
    <source>
        <dbReference type="ARBA" id="ARBA00044710"/>
    </source>
</evidence>
<keyword evidence="20" id="KW-1185">Reference proteome</keyword>
<feature type="transmembrane region" description="Helical" evidence="17">
    <location>
        <begin position="394"/>
        <end position="414"/>
    </location>
</feature>
<dbReference type="PROSITE" id="PS50850">
    <property type="entry name" value="MFS"/>
    <property type="match status" value="1"/>
</dbReference>
<evidence type="ECO:0000256" key="4">
    <source>
        <dbReference type="ARBA" id="ARBA00022475"/>
    </source>
</evidence>
<dbReference type="SUPFAM" id="SSF103473">
    <property type="entry name" value="MFS general substrate transporter"/>
    <property type="match status" value="1"/>
</dbReference>
<evidence type="ECO:0000256" key="9">
    <source>
        <dbReference type="ARBA" id="ARBA00044637"/>
    </source>
</evidence>
<keyword evidence="6 17" id="KW-0812">Transmembrane</keyword>
<dbReference type="FunFam" id="1.20.1250.20:FF:000218">
    <property type="entry name" value="facilitated trehalose transporter Tret1"/>
    <property type="match status" value="1"/>
</dbReference>
<protein>
    <recommendedName>
        <fullName evidence="15">Hexose transporter 1</fullName>
    </recommendedName>
</protein>
<dbReference type="InterPro" id="IPR032353">
    <property type="entry name" value="AZUL"/>
</dbReference>
<gene>
    <name evidence="19" type="ORF">THRCLA_00025</name>
</gene>